<evidence type="ECO:0000313" key="9">
    <source>
        <dbReference type="Proteomes" id="UP000671828"/>
    </source>
</evidence>
<dbReference type="AlphaFoldDB" id="A0A8T8I437"/>
<feature type="non-terminal residue" evidence="8">
    <location>
        <position position="1"/>
    </location>
</feature>
<dbReference type="GO" id="GO:0005886">
    <property type="term" value="C:plasma membrane"/>
    <property type="evidence" value="ECO:0007669"/>
    <property type="project" value="UniProtKB-SubCell"/>
</dbReference>
<keyword evidence="4 7" id="KW-0812">Transmembrane</keyword>
<evidence type="ECO:0000256" key="2">
    <source>
        <dbReference type="ARBA" id="ARBA00022448"/>
    </source>
</evidence>
<evidence type="ECO:0000256" key="4">
    <source>
        <dbReference type="ARBA" id="ARBA00022692"/>
    </source>
</evidence>
<feature type="transmembrane region" description="Helical" evidence="7">
    <location>
        <begin position="6"/>
        <end position="31"/>
    </location>
</feature>
<evidence type="ECO:0000256" key="7">
    <source>
        <dbReference type="SAM" id="Phobius"/>
    </source>
</evidence>
<keyword evidence="6 7" id="KW-0472">Membrane</keyword>
<proteinExistence type="predicted"/>
<dbReference type="SUPFAM" id="SSF161098">
    <property type="entry name" value="MetI-like"/>
    <property type="match status" value="1"/>
</dbReference>
<dbReference type="PANTHER" id="PTHR30193">
    <property type="entry name" value="ABC TRANSPORTER PERMEASE PROTEIN"/>
    <property type="match status" value="1"/>
</dbReference>
<dbReference type="InterPro" id="IPR051393">
    <property type="entry name" value="ABC_transporter_permease"/>
</dbReference>
<gene>
    <name evidence="8" type="ORF">J7S33_13540</name>
</gene>
<keyword evidence="5 7" id="KW-1133">Transmembrane helix</keyword>
<feature type="non-terminal residue" evidence="8">
    <location>
        <position position="85"/>
    </location>
</feature>
<protein>
    <submittedName>
        <fullName evidence="8">Sugar ABC transporter permease</fullName>
    </submittedName>
</protein>
<sequence>SFDRLLPYLLLAPALIGILWLIGWPVLSLLVTSFRRLNLRELTRGEVVWVGLDNYAEILGNPDFWTITARTIAFTVAVVGVSVLA</sequence>
<keyword evidence="2" id="KW-0813">Transport</keyword>
<dbReference type="InterPro" id="IPR035906">
    <property type="entry name" value="MetI-like_sf"/>
</dbReference>
<dbReference type="EMBL" id="CP072788">
    <property type="protein sequence ID" value="QTR05519.1"/>
    <property type="molecule type" value="Genomic_DNA"/>
</dbReference>
<evidence type="ECO:0000256" key="5">
    <source>
        <dbReference type="ARBA" id="ARBA00022989"/>
    </source>
</evidence>
<dbReference type="Gene3D" id="1.10.3720.10">
    <property type="entry name" value="MetI-like"/>
    <property type="match status" value="1"/>
</dbReference>
<organism evidence="8 9">
    <name type="scientific">Saccharothrix algeriensis</name>
    <dbReference type="NCBI Taxonomy" id="173560"/>
    <lineage>
        <taxon>Bacteria</taxon>
        <taxon>Bacillati</taxon>
        <taxon>Actinomycetota</taxon>
        <taxon>Actinomycetes</taxon>
        <taxon>Pseudonocardiales</taxon>
        <taxon>Pseudonocardiaceae</taxon>
        <taxon>Saccharothrix</taxon>
    </lineage>
</organism>
<evidence type="ECO:0000256" key="3">
    <source>
        <dbReference type="ARBA" id="ARBA00022475"/>
    </source>
</evidence>
<keyword evidence="3" id="KW-1003">Cell membrane</keyword>
<comment type="subcellular location">
    <subcellularLocation>
        <location evidence="1">Cell membrane</location>
        <topology evidence="1">Multi-pass membrane protein</topology>
    </subcellularLocation>
</comment>
<dbReference type="PANTHER" id="PTHR30193:SF37">
    <property type="entry name" value="INNER MEMBRANE ABC TRANSPORTER PERMEASE PROTEIN YCJO"/>
    <property type="match status" value="1"/>
</dbReference>
<reference evidence="8" key="1">
    <citation type="submission" date="2021-04" db="EMBL/GenBank/DDBJ databases">
        <title>Saccharothrix algeriensis WGS.</title>
        <authorList>
            <person name="Stuskova K."/>
            <person name="Hakalova E."/>
            <person name="Tebbal A.B."/>
            <person name="Eichmeier A."/>
        </authorList>
    </citation>
    <scope>NUCLEOTIDE SEQUENCE</scope>
    <source>
        <strain evidence="8">NRRL B-24137</strain>
    </source>
</reference>
<dbReference type="Proteomes" id="UP000671828">
    <property type="component" value="Chromosome"/>
</dbReference>
<accession>A0A8T8I437</accession>
<evidence type="ECO:0000256" key="6">
    <source>
        <dbReference type="ARBA" id="ARBA00023136"/>
    </source>
</evidence>
<evidence type="ECO:0000313" key="8">
    <source>
        <dbReference type="EMBL" id="QTR05519.1"/>
    </source>
</evidence>
<evidence type="ECO:0000256" key="1">
    <source>
        <dbReference type="ARBA" id="ARBA00004651"/>
    </source>
</evidence>
<name>A0A8T8I437_9PSEU</name>